<dbReference type="EMBL" id="LWBO01000018">
    <property type="protein sequence ID" value="OQP45981.1"/>
    <property type="molecule type" value="Genomic_DNA"/>
</dbReference>
<evidence type="ECO:0000256" key="3">
    <source>
        <dbReference type="ARBA" id="ARBA00022989"/>
    </source>
</evidence>
<evidence type="ECO:0000259" key="6">
    <source>
        <dbReference type="Pfam" id="PF07291"/>
    </source>
</evidence>
<dbReference type="RefSeq" id="WP_014221126.1">
    <property type="nucleotide sequence ID" value="NZ_LWBO01000018.1"/>
</dbReference>
<dbReference type="InterPro" id="IPR009908">
    <property type="entry name" value="Methylamine_util_MauE"/>
</dbReference>
<evidence type="ECO:0000256" key="4">
    <source>
        <dbReference type="ARBA" id="ARBA00023136"/>
    </source>
</evidence>
<sequence>MNRSTLSDITVKKNFLDQTNWSKRVIINEVIAIALILLFAYAAITKIQDYQAFTAQIATSPILAWISKPMAIFIPTVELITCLALIIPKLRLYGLYASFALMLSFTLYISALFTFSTKLPCSCGGIIDELGWKNHLIFNCFFVLISIIGIRLEKGLLKTKHEKLA</sequence>
<evidence type="ECO:0000313" key="7">
    <source>
        <dbReference type="EMBL" id="OQP45981.1"/>
    </source>
</evidence>
<evidence type="ECO:0000256" key="2">
    <source>
        <dbReference type="ARBA" id="ARBA00022692"/>
    </source>
</evidence>
<name>A0ABX3NU47_9BACT</name>
<accession>A0ABX3NU47</accession>
<feature type="transmembrane region" description="Helical" evidence="5">
    <location>
        <begin position="25"/>
        <end position="44"/>
    </location>
</feature>
<keyword evidence="2 5" id="KW-0812">Transmembrane</keyword>
<feature type="transmembrane region" description="Helical" evidence="5">
    <location>
        <begin position="93"/>
        <end position="115"/>
    </location>
</feature>
<reference evidence="7 8" key="1">
    <citation type="submission" date="2016-04" db="EMBL/GenBank/DDBJ databases">
        <authorList>
            <person name="Chen L."/>
            <person name="Zhuang W."/>
            <person name="Wang G."/>
        </authorList>
    </citation>
    <scope>NUCLEOTIDE SEQUENCE [LARGE SCALE GENOMIC DNA]</scope>
    <source>
        <strain evidence="8">GR20</strain>
    </source>
</reference>
<feature type="domain" description="Methylamine utilisation protein MauE" evidence="6">
    <location>
        <begin position="26"/>
        <end position="150"/>
    </location>
</feature>
<gene>
    <name evidence="7" type="ORF">A4D02_32845</name>
</gene>
<keyword evidence="4 5" id="KW-0472">Membrane</keyword>
<keyword evidence="8" id="KW-1185">Reference proteome</keyword>
<comment type="caution">
    <text evidence="7">The sequence shown here is derived from an EMBL/GenBank/DDBJ whole genome shotgun (WGS) entry which is preliminary data.</text>
</comment>
<keyword evidence="3 5" id="KW-1133">Transmembrane helix</keyword>
<feature type="transmembrane region" description="Helical" evidence="5">
    <location>
        <begin position="135"/>
        <end position="152"/>
    </location>
</feature>
<dbReference type="Pfam" id="PF07291">
    <property type="entry name" value="MauE"/>
    <property type="match status" value="1"/>
</dbReference>
<evidence type="ECO:0000313" key="8">
    <source>
        <dbReference type="Proteomes" id="UP000192277"/>
    </source>
</evidence>
<evidence type="ECO:0000256" key="5">
    <source>
        <dbReference type="SAM" id="Phobius"/>
    </source>
</evidence>
<proteinExistence type="predicted"/>
<protein>
    <recommendedName>
        <fullName evidence="6">Methylamine utilisation protein MauE domain-containing protein</fullName>
    </recommendedName>
</protein>
<feature type="transmembrane region" description="Helical" evidence="5">
    <location>
        <begin position="64"/>
        <end position="86"/>
    </location>
</feature>
<dbReference type="Proteomes" id="UP000192277">
    <property type="component" value="Unassembled WGS sequence"/>
</dbReference>
<evidence type="ECO:0000256" key="1">
    <source>
        <dbReference type="ARBA" id="ARBA00004141"/>
    </source>
</evidence>
<organism evidence="7 8">
    <name type="scientific">Niastella koreensis</name>
    <dbReference type="NCBI Taxonomy" id="354356"/>
    <lineage>
        <taxon>Bacteria</taxon>
        <taxon>Pseudomonadati</taxon>
        <taxon>Bacteroidota</taxon>
        <taxon>Chitinophagia</taxon>
        <taxon>Chitinophagales</taxon>
        <taxon>Chitinophagaceae</taxon>
        <taxon>Niastella</taxon>
    </lineage>
</organism>
<comment type="subcellular location">
    <subcellularLocation>
        <location evidence="1">Membrane</location>
        <topology evidence="1">Multi-pass membrane protein</topology>
    </subcellularLocation>
</comment>